<dbReference type="AlphaFoldDB" id="A0AAD5F5K1"/>
<keyword evidence="2" id="KW-1185">Reference proteome</keyword>
<protein>
    <submittedName>
        <fullName evidence="1">Uncharacterized protein</fullName>
    </submittedName>
</protein>
<dbReference type="Proteomes" id="UP001054821">
    <property type="component" value="Chromosome 1"/>
</dbReference>
<name>A0AAD5F5K1_PRUDU</name>
<proteinExistence type="predicted"/>
<accession>A0AAD5F5K1</accession>
<organism evidence="1 2">
    <name type="scientific">Prunus dulcis</name>
    <name type="common">Almond</name>
    <name type="synonym">Amygdalus dulcis</name>
    <dbReference type="NCBI Taxonomy" id="3755"/>
    <lineage>
        <taxon>Eukaryota</taxon>
        <taxon>Viridiplantae</taxon>
        <taxon>Streptophyta</taxon>
        <taxon>Embryophyta</taxon>
        <taxon>Tracheophyta</taxon>
        <taxon>Spermatophyta</taxon>
        <taxon>Magnoliopsida</taxon>
        <taxon>eudicotyledons</taxon>
        <taxon>Gunneridae</taxon>
        <taxon>Pentapetalae</taxon>
        <taxon>rosids</taxon>
        <taxon>fabids</taxon>
        <taxon>Rosales</taxon>
        <taxon>Rosaceae</taxon>
        <taxon>Amygdaloideae</taxon>
        <taxon>Amygdaleae</taxon>
        <taxon>Prunus</taxon>
    </lineage>
</organism>
<sequence length="69" mass="7481">MESGKEGWGAEEVSLGSGGFRGDVHVEEADMVEDEALGILLVTGLVMYEKILKMHPREAILIAYKEASS</sequence>
<evidence type="ECO:0000313" key="2">
    <source>
        <dbReference type="Proteomes" id="UP001054821"/>
    </source>
</evidence>
<evidence type="ECO:0000313" key="1">
    <source>
        <dbReference type="EMBL" id="KAI5353900.1"/>
    </source>
</evidence>
<dbReference type="EMBL" id="JAJFAZ020000001">
    <property type="protein sequence ID" value="KAI5353900.1"/>
    <property type="molecule type" value="Genomic_DNA"/>
</dbReference>
<gene>
    <name evidence="1" type="ORF">L3X38_006794</name>
</gene>
<comment type="caution">
    <text evidence="1">The sequence shown here is derived from an EMBL/GenBank/DDBJ whole genome shotgun (WGS) entry which is preliminary data.</text>
</comment>
<reference evidence="1 2" key="1">
    <citation type="journal article" date="2022" name="G3 (Bethesda)">
        <title>Whole-genome sequence and methylome profiling of the almond [Prunus dulcis (Mill.) D.A. Webb] cultivar 'Nonpareil'.</title>
        <authorList>
            <person name="D'Amico-Willman K.M."/>
            <person name="Ouma W.Z."/>
            <person name="Meulia T."/>
            <person name="Sideli G.M."/>
            <person name="Gradziel T.M."/>
            <person name="Fresnedo-Ramirez J."/>
        </authorList>
    </citation>
    <scope>NUCLEOTIDE SEQUENCE [LARGE SCALE GENOMIC DNA]</scope>
    <source>
        <strain evidence="1">Clone GOH B32 T37-40</strain>
    </source>
</reference>